<dbReference type="EMBL" id="KP752043">
    <property type="protein sequence ID" value="AKC91735.1"/>
    <property type="molecule type" value="Genomic_DNA"/>
</dbReference>
<dbReference type="GeneID" id="24170939"/>
<reference evidence="1 2" key="1">
    <citation type="journal article" date="2015" name="Genome Announc.">
        <title>Genome Sequence of an Alphabaculovirus Isolated from the Oak Looper, Lambdina fiscellaria, Contains a Putative 2-Kilobase-Pair Transposable Element Encoding a Transposase and a FLYWCH Domain-Containing Protein.</title>
        <authorList>
            <person name="Rohrmann G.F."/>
            <person name="Erlandson M.A."/>
            <person name="Theilmann D.A."/>
        </authorList>
    </citation>
    <scope>NUCLEOTIDE SEQUENCE [LARGE SCALE GENOMIC DNA]</scope>
    <source>
        <strain evidence="1">GR15</strain>
    </source>
</reference>
<accession>A0A0E3URD1</accession>
<evidence type="ECO:0000313" key="2">
    <source>
        <dbReference type="Proteomes" id="UP000201190"/>
    </source>
</evidence>
<dbReference type="Proteomes" id="UP000201190">
    <property type="component" value="Segment"/>
</dbReference>
<name>A0A0E3URD1_9ABAC</name>
<keyword evidence="2" id="KW-1185">Reference proteome</keyword>
<dbReference type="RefSeq" id="YP_009133318.1">
    <property type="nucleotide sequence ID" value="NC_026922.1"/>
</dbReference>
<proteinExistence type="predicted"/>
<evidence type="ECO:0000313" key="1">
    <source>
        <dbReference type="EMBL" id="AKC91735.1"/>
    </source>
</evidence>
<dbReference type="KEGG" id="vg:24170939"/>
<organism evidence="1 2">
    <name type="scientific">Lambdina fiscellaria nucleopolyhedrovirus</name>
    <dbReference type="NCBI Taxonomy" id="1642929"/>
    <lineage>
        <taxon>Viruses</taxon>
        <taxon>Viruses incertae sedis</taxon>
        <taxon>Naldaviricetes</taxon>
        <taxon>Lefavirales</taxon>
        <taxon>Baculoviridae</taxon>
        <taxon>Alphabaculovirus</taxon>
        <taxon>Alphabaculovirus lafiscellariae</taxon>
    </lineage>
</organism>
<sequence>MSKKCSCCQINVECNKNCLTENCFLKPLHRNNDCDNNDTNVVVAGDIVHALVVESRHYKLHVVQWWRNVQGDGGFGLLLDTPLSSSSSSSLPPTPPPPPKLIVRFVGSVLRARILRIDRDFVDLIPV</sequence>
<protein>
    <submittedName>
        <fullName evidence="1">Uncharacterized protein</fullName>
    </submittedName>
</protein>